<evidence type="ECO:0000313" key="2">
    <source>
        <dbReference type="EMBL" id="MBE7323465.1"/>
    </source>
</evidence>
<dbReference type="Pfam" id="PF25976">
    <property type="entry name" value="LpqB_N"/>
    <property type="match status" value="1"/>
</dbReference>
<keyword evidence="3" id="KW-1185">Reference proteome</keyword>
<dbReference type="InterPro" id="IPR018910">
    <property type="entry name" value="LpqB_C"/>
</dbReference>
<dbReference type="EMBL" id="JADCSA010000002">
    <property type="protein sequence ID" value="MBE7323465.1"/>
    <property type="molecule type" value="Genomic_DNA"/>
</dbReference>
<dbReference type="InterPro" id="IPR059026">
    <property type="entry name" value="LpqB_N"/>
</dbReference>
<accession>A0ABR9RPY1</accession>
<comment type="caution">
    <text evidence="2">The sequence shown here is derived from an EMBL/GenBank/DDBJ whole genome shotgun (WGS) entry which is preliminary data.</text>
</comment>
<feature type="domain" description="GerMN" evidence="1">
    <location>
        <begin position="202"/>
        <end position="290"/>
    </location>
</feature>
<dbReference type="SMART" id="SM00909">
    <property type="entry name" value="Germane"/>
    <property type="match status" value="1"/>
</dbReference>
<sequence>MRCRHRRWAGGLLVALALALVTGCVRMPTQGPVVQADPLVTEFDDSAAYYDPRPPEPGADPEEIVLGFLEAMKATPVRTSVAAGFLSEQAQRAWRPEDATLTYVDHGTPTGATQLELQLVGAQSYDTRGRWLTELEPEEATLDFPMTLEGEEWRIDAAPNALVVPRTWFEEWFERASLHFLDPTRKLLVPEPVVVPSGDQMATALVRGLLAGAPRPRLSRSAFPQGVRLALNSVPIEDGVADVVLERMPGRPDEVASGEMVAQLAWTLRQVPRLTHFRLTVDDRPVTLSEGPPEISLTAGQDLSPLGPTPERDLFALSDARLLRGGFSNFSPAGGPWGTDAPALRSLAVSLDGSTAVGVSEDGTGVLRAPVDDEGETVTLVSGANDVLAPSVDFAGRTWLVDRTAAGARVLLADARGVVEVEVPGVSGRNVVHALVSRDSSRLVAVVRGPGRDRLMVSRIAHRATGGRPRPLPAREVDAGIEPARRIVDLGWRSPVTLAVLSNVTPEVAQVRVVPVDGSPGEVDGPGTTRIRGRALDLAVSPAEGDGIYVVTRGEILDLTRPSRELPTPGEELTWLGFVG</sequence>
<dbReference type="Pfam" id="PF10647">
    <property type="entry name" value="Gmad1"/>
    <property type="match status" value="1"/>
</dbReference>
<dbReference type="Pfam" id="PF10646">
    <property type="entry name" value="Germane"/>
    <property type="match status" value="1"/>
</dbReference>
<dbReference type="SUPFAM" id="SSF101898">
    <property type="entry name" value="NHL repeat"/>
    <property type="match status" value="1"/>
</dbReference>
<proteinExistence type="predicted"/>
<dbReference type="InterPro" id="IPR019606">
    <property type="entry name" value="GerMN"/>
</dbReference>
<dbReference type="PROSITE" id="PS51257">
    <property type="entry name" value="PROKAR_LIPOPROTEIN"/>
    <property type="match status" value="1"/>
</dbReference>
<reference evidence="2 3" key="1">
    <citation type="submission" date="2020-10" db="EMBL/GenBank/DDBJ databases">
        <title>Nocardioides sp. isolated from sludge.</title>
        <authorList>
            <person name="Zhang X."/>
        </authorList>
    </citation>
    <scope>NUCLEOTIDE SEQUENCE [LARGE SCALE GENOMIC DNA]</scope>
    <source>
        <strain evidence="2 3">Y6</strain>
    </source>
</reference>
<evidence type="ECO:0000313" key="3">
    <source>
        <dbReference type="Proteomes" id="UP000756387"/>
    </source>
</evidence>
<name>A0ABR9RPY1_9ACTN</name>
<organism evidence="2 3">
    <name type="scientific">Nocardioides malaquae</name>
    <dbReference type="NCBI Taxonomy" id="2773426"/>
    <lineage>
        <taxon>Bacteria</taxon>
        <taxon>Bacillati</taxon>
        <taxon>Actinomycetota</taxon>
        <taxon>Actinomycetes</taxon>
        <taxon>Propionibacteriales</taxon>
        <taxon>Nocardioidaceae</taxon>
        <taxon>Nocardioides</taxon>
    </lineage>
</organism>
<dbReference type="RefSeq" id="WP_193636806.1">
    <property type="nucleotide sequence ID" value="NZ_JADCSA010000002.1"/>
</dbReference>
<protein>
    <submittedName>
        <fullName evidence="2">GerMN domain-containing protein</fullName>
    </submittedName>
</protein>
<gene>
    <name evidence="2" type="ORF">IEQ44_02205</name>
</gene>
<dbReference type="Proteomes" id="UP000756387">
    <property type="component" value="Unassembled WGS sequence"/>
</dbReference>
<evidence type="ECO:0000259" key="1">
    <source>
        <dbReference type="SMART" id="SM00909"/>
    </source>
</evidence>